<evidence type="ECO:0000313" key="1">
    <source>
        <dbReference type="EMBL" id="ACR76525.1"/>
    </source>
</evidence>
<sequence length="52" mass="6031">MFSRLKLPHKAFSKLYLFKKIQSLAYIPPSPVYFINSTFNFQIILFNSGCNG</sequence>
<dbReference type="STRING" id="515619.EUBREC_2795"/>
<name>C4ZHN8_AGARV</name>
<protein>
    <submittedName>
        <fullName evidence="1">Uncharacterized protein</fullName>
    </submittedName>
</protein>
<dbReference type="Proteomes" id="UP000001477">
    <property type="component" value="Chromosome"/>
</dbReference>
<proteinExistence type="predicted"/>
<evidence type="ECO:0000313" key="2">
    <source>
        <dbReference type="Proteomes" id="UP000001477"/>
    </source>
</evidence>
<dbReference type="EMBL" id="CP001107">
    <property type="protein sequence ID" value="ACR76525.1"/>
    <property type="molecule type" value="Genomic_DNA"/>
</dbReference>
<gene>
    <name evidence="1" type="ordered locus">EUBREC_2795</name>
</gene>
<dbReference type="PaxDb" id="515619-EUBREC_2795"/>
<organism evidence="1 2">
    <name type="scientific">Agathobacter rectalis (strain ATCC 33656 / DSM 3377 / JCM 17463 / KCTC 5835 / VPI 0990)</name>
    <name type="common">Eubacterium rectale</name>
    <dbReference type="NCBI Taxonomy" id="515619"/>
    <lineage>
        <taxon>Bacteria</taxon>
        <taxon>Bacillati</taxon>
        <taxon>Bacillota</taxon>
        <taxon>Clostridia</taxon>
        <taxon>Lachnospirales</taxon>
        <taxon>Lachnospiraceae</taxon>
        <taxon>Agathobacter</taxon>
    </lineage>
</organism>
<dbReference type="AlphaFoldDB" id="C4ZHN8"/>
<dbReference type="HOGENOM" id="CLU_3079989_0_0_9"/>
<accession>C4ZHN8</accession>
<reference evidence="1 2" key="1">
    <citation type="journal article" date="2009" name="Proc. Natl. Acad. Sci. U.S.A.">
        <title>Characterizing a model human gut microbiota composed of members of its two dominant bacterial phyla.</title>
        <authorList>
            <person name="Mahowald M.A."/>
            <person name="Rey F.E."/>
            <person name="Seedorf H."/>
            <person name="Turnbaugh P.J."/>
            <person name="Fulton R.S."/>
            <person name="Wollam A."/>
            <person name="Shah N."/>
            <person name="Wang C."/>
            <person name="Magrini V."/>
            <person name="Wilson R.K."/>
            <person name="Cantarel B.L."/>
            <person name="Coutinho P.M."/>
            <person name="Henrissat B."/>
            <person name="Crock L.W."/>
            <person name="Russell A."/>
            <person name="Verberkmoes N.C."/>
            <person name="Hettich R.L."/>
            <person name="Gordon J.I."/>
        </authorList>
    </citation>
    <scope>NUCLEOTIDE SEQUENCE [LARGE SCALE GENOMIC DNA]</scope>
    <source>
        <strain evidence="2">ATCC 33656 / DSM 3377 / JCM 17463 / KCTC 5835 / LMG 30912 / VPI 0990</strain>
    </source>
</reference>
<dbReference type="KEGG" id="ere:EUBREC_2795"/>